<dbReference type="InterPro" id="IPR008979">
    <property type="entry name" value="Galactose-bd-like_sf"/>
</dbReference>
<dbReference type="GO" id="GO:0042806">
    <property type="term" value="F:fucose binding"/>
    <property type="evidence" value="ECO:0007669"/>
    <property type="project" value="UniProtKB-ARBA"/>
</dbReference>
<keyword evidence="7" id="KW-1015">Disulfide bond</keyword>
<accession>A0AAW0MGL7</accession>
<dbReference type="PANTHER" id="PTHR45713">
    <property type="entry name" value="FTP DOMAIN-CONTAINING PROTEIN"/>
    <property type="match status" value="1"/>
</dbReference>
<gene>
    <name evidence="10" type="ORF">WMY93_031296</name>
</gene>
<keyword evidence="5" id="KW-0430">Lectin</keyword>
<dbReference type="GO" id="GO:0001868">
    <property type="term" value="P:regulation of complement activation, lectin pathway"/>
    <property type="evidence" value="ECO:0007669"/>
    <property type="project" value="UniProtKB-ARBA"/>
</dbReference>
<dbReference type="EMBL" id="JBBPFD010000638">
    <property type="protein sequence ID" value="KAK7878046.1"/>
    <property type="molecule type" value="Genomic_DNA"/>
</dbReference>
<comment type="caution">
    <text evidence="10">The sequence shown here is derived from an EMBL/GenBank/DDBJ whole genome shotgun (WGS) entry which is preliminary data.</text>
</comment>
<evidence type="ECO:0000259" key="9">
    <source>
        <dbReference type="SMART" id="SM00607"/>
    </source>
</evidence>
<keyword evidence="6" id="KW-0106">Calcium</keyword>
<evidence type="ECO:0000256" key="2">
    <source>
        <dbReference type="ARBA" id="ARBA00010147"/>
    </source>
</evidence>
<dbReference type="SUPFAM" id="SSF49785">
    <property type="entry name" value="Galactose-binding domain-like"/>
    <property type="match status" value="1"/>
</dbReference>
<sequence length="114" mass="12311">MTGCNQDTGAHSLHRHPMRHKQRESSPNAEPQETAFKIMYANVALGGTATQIDTFDDRGVASNAIDGNREAVYGDFTITSVTVVNRGDCCAHRLNGAQIRIGNSLENNGNNNPV</sequence>
<dbReference type="SMART" id="SM00607">
    <property type="entry name" value="FTP"/>
    <property type="match status" value="1"/>
</dbReference>
<feature type="region of interest" description="Disordered" evidence="8">
    <location>
        <begin position="1"/>
        <end position="33"/>
    </location>
</feature>
<evidence type="ECO:0000313" key="10">
    <source>
        <dbReference type="EMBL" id="KAK7878046.1"/>
    </source>
</evidence>
<evidence type="ECO:0000313" key="11">
    <source>
        <dbReference type="Proteomes" id="UP001460270"/>
    </source>
</evidence>
<proteinExistence type="inferred from homology"/>
<evidence type="ECO:0000256" key="8">
    <source>
        <dbReference type="SAM" id="MobiDB-lite"/>
    </source>
</evidence>
<comment type="subunit">
    <text evidence="3">Homotrimer.</text>
</comment>
<comment type="similarity">
    <text evidence="2">Belongs to the fucolectin family.</text>
</comment>
<evidence type="ECO:0000256" key="3">
    <source>
        <dbReference type="ARBA" id="ARBA00011233"/>
    </source>
</evidence>
<evidence type="ECO:0000256" key="1">
    <source>
        <dbReference type="ARBA" id="ARBA00002219"/>
    </source>
</evidence>
<organism evidence="10 11">
    <name type="scientific">Mugilogobius chulae</name>
    <name type="common">yellowstripe goby</name>
    <dbReference type="NCBI Taxonomy" id="88201"/>
    <lineage>
        <taxon>Eukaryota</taxon>
        <taxon>Metazoa</taxon>
        <taxon>Chordata</taxon>
        <taxon>Craniata</taxon>
        <taxon>Vertebrata</taxon>
        <taxon>Euteleostomi</taxon>
        <taxon>Actinopterygii</taxon>
        <taxon>Neopterygii</taxon>
        <taxon>Teleostei</taxon>
        <taxon>Neoteleostei</taxon>
        <taxon>Acanthomorphata</taxon>
        <taxon>Gobiaria</taxon>
        <taxon>Gobiiformes</taxon>
        <taxon>Gobioidei</taxon>
        <taxon>Gobiidae</taxon>
        <taxon>Gobionellinae</taxon>
        <taxon>Mugilogobius</taxon>
    </lineage>
</organism>
<evidence type="ECO:0000256" key="4">
    <source>
        <dbReference type="ARBA" id="ARBA00022723"/>
    </source>
</evidence>
<keyword evidence="11" id="KW-1185">Reference proteome</keyword>
<comment type="function">
    <text evidence="1">Acts as a defensive agent. Recognizes blood group fucosylated oligosaccharides including A, B, H and Lewis B-type antigens. Does not recognize Lewis A antigen and has low affinity for monovalent haptens.</text>
</comment>
<evidence type="ECO:0000256" key="6">
    <source>
        <dbReference type="ARBA" id="ARBA00022837"/>
    </source>
</evidence>
<keyword evidence="4" id="KW-0479">Metal-binding</keyword>
<dbReference type="GO" id="GO:0046872">
    <property type="term" value="F:metal ion binding"/>
    <property type="evidence" value="ECO:0007669"/>
    <property type="project" value="UniProtKB-KW"/>
</dbReference>
<protein>
    <recommendedName>
        <fullName evidence="9">Fucolectin tachylectin-4 pentraxin-1 domain-containing protein</fullName>
    </recommendedName>
</protein>
<evidence type="ECO:0000256" key="5">
    <source>
        <dbReference type="ARBA" id="ARBA00022734"/>
    </source>
</evidence>
<feature type="compositionally biased region" description="Basic residues" evidence="8">
    <location>
        <begin position="12"/>
        <end position="22"/>
    </location>
</feature>
<dbReference type="InterPro" id="IPR006585">
    <property type="entry name" value="FTP1"/>
</dbReference>
<dbReference type="AlphaFoldDB" id="A0AAW0MGL7"/>
<name>A0AAW0MGL7_9GOBI</name>
<feature type="domain" description="Fucolectin tachylectin-4 pentraxin-1" evidence="9">
    <location>
        <begin position="40"/>
        <end position="114"/>
    </location>
</feature>
<dbReference type="InterPro" id="IPR051941">
    <property type="entry name" value="BG_Antigen-Binding_Lectin"/>
</dbReference>
<dbReference type="GO" id="GO:0010185">
    <property type="term" value="P:regulation of cellular defense response"/>
    <property type="evidence" value="ECO:0007669"/>
    <property type="project" value="UniProtKB-ARBA"/>
</dbReference>
<dbReference type="PANTHER" id="PTHR45713:SF11">
    <property type="entry name" value="FUCOLECTIN TACHYLECTIN-4 PENTRAXIN-1 DOMAIN-CONTAINING PROTEIN"/>
    <property type="match status" value="1"/>
</dbReference>
<reference evidence="11" key="1">
    <citation type="submission" date="2024-04" db="EMBL/GenBank/DDBJ databases">
        <title>Salinicola lusitanus LLJ914,a marine bacterium isolated from the Okinawa Trough.</title>
        <authorList>
            <person name="Li J."/>
        </authorList>
    </citation>
    <scope>NUCLEOTIDE SEQUENCE [LARGE SCALE GENOMIC DNA]</scope>
</reference>
<evidence type="ECO:0000256" key="7">
    <source>
        <dbReference type="ARBA" id="ARBA00023157"/>
    </source>
</evidence>
<dbReference type="Proteomes" id="UP001460270">
    <property type="component" value="Unassembled WGS sequence"/>
</dbReference>
<dbReference type="Gene3D" id="2.60.120.260">
    <property type="entry name" value="Galactose-binding domain-like"/>
    <property type="match status" value="2"/>
</dbReference>